<organism evidence="1 2">
    <name type="scientific">Stephania japonica</name>
    <dbReference type="NCBI Taxonomy" id="461633"/>
    <lineage>
        <taxon>Eukaryota</taxon>
        <taxon>Viridiplantae</taxon>
        <taxon>Streptophyta</taxon>
        <taxon>Embryophyta</taxon>
        <taxon>Tracheophyta</taxon>
        <taxon>Spermatophyta</taxon>
        <taxon>Magnoliopsida</taxon>
        <taxon>Ranunculales</taxon>
        <taxon>Menispermaceae</taxon>
        <taxon>Menispermoideae</taxon>
        <taxon>Cissampelideae</taxon>
        <taxon>Stephania</taxon>
    </lineage>
</organism>
<name>A0AAP0NRU2_9MAGN</name>
<evidence type="ECO:0000313" key="2">
    <source>
        <dbReference type="Proteomes" id="UP001417504"/>
    </source>
</evidence>
<gene>
    <name evidence="1" type="ORF">Sjap_016404</name>
</gene>
<evidence type="ECO:0000313" key="1">
    <source>
        <dbReference type="EMBL" id="KAK9117457.1"/>
    </source>
</evidence>
<dbReference type="AlphaFoldDB" id="A0AAP0NRU2"/>
<dbReference type="EMBL" id="JBBNAE010000006">
    <property type="protein sequence ID" value="KAK9117457.1"/>
    <property type="molecule type" value="Genomic_DNA"/>
</dbReference>
<reference evidence="1 2" key="1">
    <citation type="submission" date="2024-01" db="EMBL/GenBank/DDBJ databases">
        <title>Genome assemblies of Stephania.</title>
        <authorList>
            <person name="Yang L."/>
        </authorList>
    </citation>
    <scope>NUCLEOTIDE SEQUENCE [LARGE SCALE GENOMIC DNA]</scope>
    <source>
        <strain evidence="1">QJT</strain>
        <tissue evidence="1">Leaf</tissue>
    </source>
</reference>
<keyword evidence="2" id="KW-1185">Reference proteome</keyword>
<protein>
    <submittedName>
        <fullName evidence="1">Uncharacterized protein</fullName>
    </submittedName>
</protein>
<accession>A0AAP0NRU2</accession>
<dbReference type="PANTHER" id="PTHR38398:SF1">
    <property type="entry name" value="EXPRESSED PROTEIN"/>
    <property type="match status" value="1"/>
</dbReference>
<sequence length="72" mass="7900">MVSKGVKLAELAKSAHHQQQIKGREHKQQLVQYNKNKVCRFKKSYFSGEEDGASSAIILLACIACAPPSTPT</sequence>
<dbReference type="Proteomes" id="UP001417504">
    <property type="component" value="Unassembled WGS sequence"/>
</dbReference>
<proteinExistence type="predicted"/>
<comment type="caution">
    <text evidence="1">The sequence shown here is derived from an EMBL/GenBank/DDBJ whole genome shotgun (WGS) entry which is preliminary data.</text>
</comment>
<dbReference type="PANTHER" id="PTHR38398">
    <property type="entry name" value="EXPRESSED PROTEIN"/>
    <property type="match status" value="1"/>
</dbReference>